<accession>A0A4Y8WYL2</accession>
<dbReference type="InterPro" id="IPR036628">
    <property type="entry name" value="Clp_N_dom_sf"/>
</dbReference>
<dbReference type="SUPFAM" id="SSF55961">
    <property type="entry name" value="Bet v1-like"/>
    <property type="match status" value="1"/>
</dbReference>
<comment type="caution">
    <text evidence="1">The sequence shown here is derived from an EMBL/GenBank/DDBJ whole genome shotgun (WGS) entry which is preliminary data.</text>
</comment>
<proteinExistence type="predicted"/>
<dbReference type="RefSeq" id="WP_135030463.1">
    <property type="nucleotide sequence ID" value="NZ_BMLA01000007.1"/>
</dbReference>
<name>A0A4Y8WYL2_9MICC</name>
<dbReference type="EMBL" id="JACHMC010000001">
    <property type="protein sequence ID" value="MBB4883910.1"/>
    <property type="molecule type" value="Genomic_DNA"/>
</dbReference>
<dbReference type="Gene3D" id="1.10.1780.10">
    <property type="entry name" value="Clp, N-terminal domain"/>
    <property type="match status" value="1"/>
</dbReference>
<evidence type="ECO:0008006" key="3">
    <source>
        <dbReference type="Google" id="ProtNLM"/>
    </source>
</evidence>
<reference evidence="1 2" key="1">
    <citation type="submission" date="2020-08" db="EMBL/GenBank/DDBJ databases">
        <title>Sequencing the genomes of 1000 actinobacteria strains.</title>
        <authorList>
            <person name="Klenk H.-P."/>
        </authorList>
    </citation>
    <scope>NUCLEOTIDE SEQUENCE [LARGE SCALE GENOMIC DNA]</scope>
    <source>
        <strain evidence="1 2">DSM 19079</strain>
    </source>
</reference>
<protein>
    <recommendedName>
        <fullName evidence="3">Clp R domain-containing protein</fullName>
    </recommendedName>
</protein>
<organism evidence="1 2">
    <name type="scientific">Micrococcus flavus</name>
    <dbReference type="NCBI Taxonomy" id="384602"/>
    <lineage>
        <taxon>Bacteria</taxon>
        <taxon>Bacillati</taxon>
        <taxon>Actinomycetota</taxon>
        <taxon>Actinomycetes</taxon>
        <taxon>Micrococcales</taxon>
        <taxon>Micrococcaceae</taxon>
        <taxon>Micrococcus</taxon>
    </lineage>
</organism>
<evidence type="ECO:0000313" key="1">
    <source>
        <dbReference type="EMBL" id="MBB4883910.1"/>
    </source>
</evidence>
<keyword evidence="2" id="KW-1185">Reference proteome</keyword>
<dbReference type="Proteomes" id="UP000560081">
    <property type="component" value="Unassembled WGS sequence"/>
</dbReference>
<dbReference type="OrthoDB" id="9967098at2"/>
<gene>
    <name evidence="1" type="ORF">BJ976_002261</name>
</gene>
<evidence type="ECO:0000313" key="2">
    <source>
        <dbReference type="Proteomes" id="UP000560081"/>
    </source>
</evidence>
<dbReference type="AlphaFoldDB" id="A0A4Y8WYL2"/>
<sequence length="344" mass="36031">MTRLTDTLTALPGRLVAKPAATRRALATAQDLAAAAWHEADAAGRDAVTLDDLLVAFALVGGPVGRTLAAHGLTAEVLRAGVRDRDASDLAALGITPPPAAEPVRVPGRLDPRRSFRLDPEAARFLEKAAGSPATLLQELAEHPSGRPAAALRSAGADLSALRGALIGLGDDQAEDNEPAAPIPGLLDGHRETTRRGRRWVPVSAEAVGAVVGDAEAMRPLLLPEAEGAGQEVRVAPGLLASRVKGRPFEYRLVRDADVDGARELVWQMFWPEGVRPRGEGADPRGAYLHVRIEPDDGGSVLTLTRGVRGFGRLGGIVGPLMAVFGGSGNRGMLRGILEQARRG</sequence>